<dbReference type="OrthoDB" id="5422838at2"/>
<proteinExistence type="predicted"/>
<dbReference type="AlphaFoldDB" id="A0A2S3UKY4"/>
<reference evidence="2 3" key="1">
    <citation type="submission" date="2018-01" db="EMBL/GenBank/DDBJ databases">
        <title>Genomic Encyclopedia of Archaeal and Bacterial Type Strains, Phase II (KMG-II): from individual species to whole genera.</title>
        <authorList>
            <person name="Goeker M."/>
        </authorList>
    </citation>
    <scope>NUCLEOTIDE SEQUENCE [LARGE SCALE GENOMIC DNA]</scope>
    <source>
        <strain evidence="2 3">DSM 17023</strain>
    </source>
</reference>
<keyword evidence="3" id="KW-1185">Reference proteome</keyword>
<organism evidence="2 3">
    <name type="scientific">Roseibium marinum</name>
    <dbReference type="NCBI Taxonomy" id="281252"/>
    <lineage>
        <taxon>Bacteria</taxon>
        <taxon>Pseudomonadati</taxon>
        <taxon>Pseudomonadota</taxon>
        <taxon>Alphaproteobacteria</taxon>
        <taxon>Hyphomicrobiales</taxon>
        <taxon>Stappiaceae</taxon>
        <taxon>Roseibium</taxon>
    </lineage>
</organism>
<dbReference type="RefSeq" id="WP_103224967.1">
    <property type="nucleotide sequence ID" value="NZ_PPCN01000014.1"/>
</dbReference>
<sequence length="96" mass="10729">MMERKGRFRHQSLQDKKSIQKLLDAVKRGIAKGELQFGDDTGEITLEPKGLMNLRVTATAEDDQSRLDLRITWTNDSSDKPDSGKLKVKGGKTPTT</sequence>
<evidence type="ECO:0000313" key="3">
    <source>
        <dbReference type="Proteomes" id="UP000236959"/>
    </source>
</evidence>
<dbReference type="NCBIfam" id="TIGR04354">
    <property type="entry name" value="amphi-Trp"/>
    <property type="match status" value="1"/>
</dbReference>
<feature type="region of interest" description="Disordered" evidence="1">
    <location>
        <begin position="72"/>
        <end position="96"/>
    </location>
</feature>
<dbReference type="InterPro" id="IPR027598">
    <property type="entry name" value="Amphi-Trp_dom"/>
</dbReference>
<name>A0A2S3UKY4_9HYPH</name>
<accession>A0A2S3UKY4</accession>
<evidence type="ECO:0000256" key="1">
    <source>
        <dbReference type="SAM" id="MobiDB-lite"/>
    </source>
</evidence>
<gene>
    <name evidence="2" type="ORF">CLV41_11422</name>
</gene>
<dbReference type="EMBL" id="PPCN01000014">
    <property type="protein sequence ID" value="POF28351.1"/>
    <property type="molecule type" value="Genomic_DNA"/>
</dbReference>
<evidence type="ECO:0000313" key="2">
    <source>
        <dbReference type="EMBL" id="POF28351.1"/>
    </source>
</evidence>
<dbReference type="Proteomes" id="UP000236959">
    <property type="component" value="Unassembled WGS sequence"/>
</dbReference>
<comment type="caution">
    <text evidence="2">The sequence shown here is derived from an EMBL/GenBank/DDBJ whole genome shotgun (WGS) entry which is preliminary data.</text>
</comment>
<protein>
    <submittedName>
        <fullName evidence="2">Amphi-Trp domain-containing protein</fullName>
    </submittedName>
</protein>